<dbReference type="GO" id="GO:0070072">
    <property type="term" value="P:vacuolar proton-transporting V-type ATPase complex assembly"/>
    <property type="evidence" value="ECO:0007669"/>
    <property type="project" value="UniProtKB-UniRule"/>
</dbReference>
<dbReference type="GO" id="GO:0033116">
    <property type="term" value="C:endoplasmic reticulum-Golgi intermediate compartment membrane"/>
    <property type="evidence" value="ECO:0007669"/>
    <property type="project" value="UniProtKB-SubCell"/>
</dbReference>
<dbReference type="HAMAP" id="MF_03058">
    <property type="entry name" value="VMA21"/>
    <property type="match status" value="1"/>
</dbReference>
<feature type="compositionally biased region" description="Basic and acidic residues" evidence="7">
    <location>
        <begin position="8"/>
        <end position="20"/>
    </location>
</feature>
<feature type="transmembrane region" description="Helical" evidence="6">
    <location>
        <begin position="34"/>
        <end position="55"/>
    </location>
</feature>
<protein>
    <submittedName>
        <fullName evidence="8">Vacuolar ATPase assembly integral membrane protein VMA21-like domain protein</fullName>
    </submittedName>
</protein>
<keyword evidence="5 6" id="KW-0968">Cytoplasmic vesicle</keyword>
<reference evidence="8 9" key="1">
    <citation type="journal article" date="2016" name="Genome Biol. Evol.">
        <title>Divergent and convergent evolution of fungal pathogenicity.</title>
        <authorList>
            <person name="Shang Y."/>
            <person name="Xiao G."/>
            <person name="Zheng P."/>
            <person name="Cen K."/>
            <person name="Zhan S."/>
            <person name="Wang C."/>
        </authorList>
    </citation>
    <scope>NUCLEOTIDE SEQUENCE [LARGE SCALE GENOMIC DNA]</scope>
    <source>
        <strain evidence="8 9">ARSEF 7405</strain>
    </source>
</reference>
<keyword evidence="4 6" id="KW-0472">Membrane</keyword>
<evidence type="ECO:0000256" key="7">
    <source>
        <dbReference type="SAM" id="MobiDB-lite"/>
    </source>
</evidence>
<evidence type="ECO:0000313" key="8">
    <source>
        <dbReference type="EMBL" id="KZZ86641.1"/>
    </source>
</evidence>
<feature type="region of interest" description="Disordered" evidence="7">
    <location>
        <begin position="1"/>
        <end position="25"/>
    </location>
</feature>
<comment type="similarity">
    <text evidence="6">Belongs to the VMA21 family.</text>
</comment>
<dbReference type="VEuPathDB" id="FungiDB:AAP_06374"/>
<keyword evidence="2 6" id="KW-0256">Endoplasmic reticulum</keyword>
<evidence type="ECO:0000256" key="6">
    <source>
        <dbReference type="HAMAP-Rule" id="MF_03058"/>
    </source>
</evidence>
<sequence>MATRRTTAKKDTQQLSEKDSSSVSDISPAVPVDVIYKLLGFTIAMFLSPLVVYFFSRDLIFGGNATFAGGAAAVAANVVLVAYLIVAWKDDKEEREHMTAGQIKKTE</sequence>
<evidence type="ECO:0000256" key="5">
    <source>
        <dbReference type="ARBA" id="ARBA00023329"/>
    </source>
</evidence>
<evidence type="ECO:0000256" key="3">
    <source>
        <dbReference type="ARBA" id="ARBA00022989"/>
    </source>
</evidence>
<dbReference type="Pfam" id="PF09446">
    <property type="entry name" value="VMA21"/>
    <property type="match status" value="1"/>
</dbReference>
<feature type="transmembrane region" description="Helical" evidence="6">
    <location>
        <begin position="67"/>
        <end position="88"/>
    </location>
</feature>
<dbReference type="EMBL" id="AZGZ01000054">
    <property type="protein sequence ID" value="KZZ86641.1"/>
    <property type="molecule type" value="Genomic_DNA"/>
</dbReference>
<dbReference type="GO" id="GO:0005789">
    <property type="term" value="C:endoplasmic reticulum membrane"/>
    <property type="evidence" value="ECO:0007669"/>
    <property type="project" value="UniProtKB-SubCell"/>
</dbReference>
<proteinExistence type="inferred from homology"/>
<evidence type="ECO:0000313" key="9">
    <source>
        <dbReference type="Proteomes" id="UP000242877"/>
    </source>
</evidence>
<gene>
    <name evidence="8" type="ORF">AAP_06374</name>
</gene>
<comment type="function">
    <text evidence="6">Required for the assembly of the V0 complex of the vacuolar ATPase (V-ATPase) in the endoplasmic reticulum.</text>
</comment>
<keyword evidence="1 6" id="KW-0812">Transmembrane</keyword>
<comment type="caution">
    <text evidence="8">The sequence shown here is derived from an EMBL/GenBank/DDBJ whole genome shotgun (WGS) entry which is preliminary data.</text>
</comment>
<comment type="subcellular location">
    <subcellularLocation>
        <location evidence="6">Endoplasmic reticulum membrane</location>
        <topology evidence="6">Multi-pass membrane protein</topology>
    </subcellularLocation>
    <subcellularLocation>
        <location evidence="6">Endoplasmic reticulum-Golgi intermediate compartment membrane</location>
        <topology evidence="6">Multi-pass membrane protein</topology>
    </subcellularLocation>
    <subcellularLocation>
        <location evidence="6">Cytoplasmic vesicle</location>
        <location evidence="6">COPII-coated vesicle membrane</location>
        <topology evidence="6">Multi-pass membrane protein</topology>
    </subcellularLocation>
</comment>
<name>A0A167UUZ0_9EURO</name>
<comment type="caution">
    <text evidence="6">Lacks conserved residue(s) required for the propagation of feature annotation.</text>
</comment>
<evidence type="ECO:0000256" key="4">
    <source>
        <dbReference type="ARBA" id="ARBA00023136"/>
    </source>
</evidence>
<keyword evidence="3 6" id="KW-1133">Transmembrane helix</keyword>
<accession>A0A167UUZ0</accession>
<dbReference type="Proteomes" id="UP000242877">
    <property type="component" value="Unassembled WGS sequence"/>
</dbReference>
<evidence type="ECO:0000256" key="2">
    <source>
        <dbReference type="ARBA" id="ARBA00022824"/>
    </source>
</evidence>
<dbReference type="InterPro" id="IPR019013">
    <property type="entry name" value="Vma21"/>
</dbReference>
<keyword evidence="9" id="KW-1185">Reference proteome</keyword>
<evidence type="ECO:0000256" key="1">
    <source>
        <dbReference type="ARBA" id="ARBA00022692"/>
    </source>
</evidence>
<dbReference type="GO" id="GO:0012507">
    <property type="term" value="C:ER to Golgi transport vesicle membrane"/>
    <property type="evidence" value="ECO:0007669"/>
    <property type="project" value="UniProtKB-SubCell"/>
</dbReference>
<organism evidence="8 9">
    <name type="scientific">Ascosphaera apis ARSEF 7405</name>
    <dbReference type="NCBI Taxonomy" id="392613"/>
    <lineage>
        <taxon>Eukaryota</taxon>
        <taxon>Fungi</taxon>
        <taxon>Dikarya</taxon>
        <taxon>Ascomycota</taxon>
        <taxon>Pezizomycotina</taxon>
        <taxon>Eurotiomycetes</taxon>
        <taxon>Eurotiomycetidae</taxon>
        <taxon>Onygenales</taxon>
        <taxon>Ascosphaeraceae</taxon>
        <taxon>Ascosphaera</taxon>
    </lineage>
</organism>
<dbReference type="AlphaFoldDB" id="A0A167UUZ0"/>